<dbReference type="PANTHER" id="PTHR13843">
    <property type="entry name" value="MICROTUBULE-ASSOCIATED PROTEIN"/>
    <property type="match status" value="1"/>
</dbReference>
<proteinExistence type="predicted"/>
<gene>
    <name evidence="2" type="primary">Bpy2ip1_predicted</name>
    <name evidence="2" type="ORF">rCG_38802</name>
</gene>
<feature type="domain" description="Microtubule-associated protein 1B/S N-terminal" evidence="1">
    <location>
        <begin position="19"/>
        <end position="104"/>
    </location>
</feature>
<dbReference type="InterPro" id="IPR056617">
    <property type="entry name" value="MAP1B/S_N"/>
</dbReference>
<dbReference type="Pfam" id="PF23415">
    <property type="entry name" value="MAPB1_N"/>
    <property type="match status" value="1"/>
</dbReference>
<dbReference type="GO" id="GO:0008017">
    <property type="term" value="F:microtubule binding"/>
    <property type="evidence" value="ECO:0007669"/>
    <property type="project" value="InterPro"/>
</dbReference>
<dbReference type="EMBL" id="CH474031">
    <property type="protein sequence ID" value="EDL90755.1"/>
    <property type="molecule type" value="Genomic_DNA"/>
</dbReference>
<dbReference type="PANTHER" id="PTHR13843:SF11">
    <property type="entry name" value="MICROTUBULE-ASSOCIATED PROTEIN 1S"/>
    <property type="match status" value="1"/>
</dbReference>
<name>A6K9Y2_RAT</name>
<sequence>MAAVMAAPEPAEAPSSLLLLVVGGECGCPGLLAYVLEELERGVRSWEDVDPDVCSLDEQLKAFVSRHSATFSSIVKGQRSLHHRGETLETLVLLNPSDKSLCDES</sequence>
<evidence type="ECO:0000313" key="2">
    <source>
        <dbReference type="EMBL" id="EDL90755.1"/>
    </source>
</evidence>
<evidence type="ECO:0000313" key="3">
    <source>
        <dbReference type="Proteomes" id="UP000234681"/>
    </source>
</evidence>
<reference evidence="2 3" key="1">
    <citation type="submission" date="2005-09" db="EMBL/GenBank/DDBJ databases">
        <authorList>
            <person name="Mural R.J."/>
            <person name="Li P.W."/>
            <person name="Adams M.D."/>
            <person name="Amanatides P.G."/>
            <person name="Baden-Tillson H."/>
            <person name="Barnstead M."/>
            <person name="Chin S.H."/>
            <person name="Dew I."/>
            <person name="Evans C.A."/>
            <person name="Ferriera S."/>
            <person name="Flanigan M."/>
            <person name="Fosler C."/>
            <person name="Glodek A."/>
            <person name="Gu Z."/>
            <person name="Holt R.A."/>
            <person name="Jennings D."/>
            <person name="Kraft C.L."/>
            <person name="Lu F."/>
            <person name="Nguyen T."/>
            <person name="Nusskern D.R."/>
            <person name="Pfannkoch C.M."/>
            <person name="Sitter C."/>
            <person name="Sutton G.G."/>
            <person name="Venter J.C."/>
            <person name="Wang Z."/>
            <person name="Woodage T."/>
            <person name="Zheng X.H."/>
            <person name="Zhong F."/>
        </authorList>
    </citation>
    <scope>NUCLEOTIDE SEQUENCE [LARGE SCALE GENOMIC DNA]</scope>
    <source>
        <strain>BN</strain>
        <strain evidence="3">Sprague-Dawley</strain>
    </source>
</reference>
<accession>A6K9Y2</accession>
<dbReference type="GO" id="GO:0000226">
    <property type="term" value="P:microtubule cytoskeleton organization"/>
    <property type="evidence" value="ECO:0007669"/>
    <property type="project" value="InterPro"/>
</dbReference>
<dbReference type="Proteomes" id="UP000234681">
    <property type="component" value="Chromosome 16"/>
</dbReference>
<dbReference type="AlphaFoldDB" id="A6K9Y2"/>
<dbReference type="InterPro" id="IPR026074">
    <property type="entry name" value="MAP1"/>
</dbReference>
<organism evidence="2 3">
    <name type="scientific">Rattus norvegicus</name>
    <name type="common">Rat</name>
    <dbReference type="NCBI Taxonomy" id="10116"/>
    <lineage>
        <taxon>Eukaryota</taxon>
        <taxon>Metazoa</taxon>
        <taxon>Chordata</taxon>
        <taxon>Craniata</taxon>
        <taxon>Vertebrata</taxon>
        <taxon>Euteleostomi</taxon>
        <taxon>Mammalia</taxon>
        <taxon>Eutheria</taxon>
        <taxon>Euarchontoglires</taxon>
        <taxon>Glires</taxon>
        <taxon>Rodentia</taxon>
        <taxon>Myomorpha</taxon>
        <taxon>Muroidea</taxon>
        <taxon>Muridae</taxon>
        <taxon>Murinae</taxon>
        <taxon>Rattus</taxon>
    </lineage>
</organism>
<evidence type="ECO:0000259" key="1">
    <source>
        <dbReference type="Pfam" id="PF23415"/>
    </source>
</evidence>
<protein>
    <submittedName>
        <fullName evidence="2">BPY2 interacting protein 1 (Predicted), isoform CRA_a</fullName>
    </submittedName>
</protein>
<dbReference type="GO" id="GO:0005874">
    <property type="term" value="C:microtubule"/>
    <property type="evidence" value="ECO:0007669"/>
    <property type="project" value="InterPro"/>
</dbReference>